<protein>
    <recommendedName>
        <fullName evidence="5">C-type lysozyme inhibitor domain-containing protein</fullName>
    </recommendedName>
</protein>
<proteinExistence type="predicted"/>
<feature type="region of interest" description="Disordered" evidence="1">
    <location>
        <begin position="20"/>
        <end position="58"/>
    </location>
</feature>
<keyword evidence="4" id="KW-1185">Reference proteome</keyword>
<dbReference type="InterPro" id="IPR036328">
    <property type="entry name" value="MliC_sf"/>
</dbReference>
<sequence>MSRLLFPAVASVLLACTACGPTPPPSDPARRATASIAEEPNPMPPAADALPGAAGRDTPMRYACNDTSTVSVAWGDDQARVELPDGRMVSLPKAQSASKGGGEVFVGKTVSLQRDGDDIQLFEGEGNARKCSTQASTD</sequence>
<organism evidence="3 4">
    <name type="scientific">Luteimonas soli</name>
    <dbReference type="NCBI Taxonomy" id="1648966"/>
    <lineage>
        <taxon>Bacteria</taxon>
        <taxon>Pseudomonadati</taxon>
        <taxon>Pseudomonadota</taxon>
        <taxon>Gammaproteobacteria</taxon>
        <taxon>Lysobacterales</taxon>
        <taxon>Lysobacteraceae</taxon>
        <taxon>Luteimonas</taxon>
    </lineage>
</organism>
<gene>
    <name evidence="3" type="ORF">ACFONC_12045</name>
</gene>
<comment type="caution">
    <text evidence="3">The sequence shown here is derived from an EMBL/GenBank/DDBJ whole genome shotgun (WGS) entry which is preliminary data.</text>
</comment>
<dbReference type="RefSeq" id="WP_386744362.1">
    <property type="nucleotide sequence ID" value="NZ_JBHRYA010000007.1"/>
</dbReference>
<dbReference type="PROSITE" id="PS51257">
    <property type="entry name" value="PROKAR_LIPOPROTEIN"/>
    <property type="match status" value="1"/>
</dbReference>
<evidence type="ECO:0000256" key="1">
    <source>
        <dbReference type="SAM" id="MobiDB-lite"/>
    </source>
</evidence>
<evidence type="ECO:0000256" key="2">
    <source>
        <dbReference type="SAM" id="SignalP"/>
    </source>
</evidence>
<evidence type="ECO:0008006" key="5">
    <source>
        <dbReference type="Google" id="ProtNLM"/>
    </source>
</evidence>
<accession>A0ABV7XM65</accession>
<evidence type="ECO:0000313" key="4">
    <source>
        <dbReference type="Proteomes" id="UP001595705"/>
    </source>
</evidence>
<dbReference type="EMBL" id="JBHRYA010000007">
    <property type="protein sequence ID" value="MFC3716883.1"/>
    <property type="molecule type" value="Genomic_DNA"/>
</dbReference>
<feature type="chain" id="PRO_5047145676" description="C-type lysozyme inhibitor domain-containing protein" evidence="2">
    <location>
        <begin position="21"/>
        <end position="138"/>
    </location>
</feature>
<feature type="signal peptide" evidence="2">
    <location>
        <begin position="1"/>
        <end position="20"/>
    </location>
</feature>
<reference evidence="4" key="1">
    <citation type="journal article" date="2019" name="Int. J. Syst. Evol. Microbiol.">
        <title>The Global Catalogue of Microorganisms (GCM) 10K type strain sequencing project: providing services to taxonomists for standard genome sequencing and annotation.</title>
        <authorList>
            <consortium name="The Broad Institute Genomics Platform"/>
            <consortium name="The Broad Institute Genome Sequencing Center for Infectious Disease"/>
            <person name="Wu L."/>
            <person name="Ma J."/>
        </authorList>
    </citation>
    <scope>NUCLEOTIDE SEQUENCE [LARGE SCALE GENOMIC DNA]</scope>
    <source>
        <strain evidence="4">KCTC 42441</strain>
    </source>
</reference>
<evidence type="ECO:0000313" key="3">
    <source>
        <dbReference type="EMBL" id="MFC3716883.1"/>
    </source>
</evidence>
<keyword evidence="2" id="KW-0732">Signal</keyword>
<name>A0ABV7XM65_9GAMM</name>
<dbReference type="SUPFAM" id="SSF141488">
    <property type="entry name" value="YdhA-like"/>
    <property type="match status" value="1"/>
</dbReference>
<dbReference type="Gene3D" id="2.40.128.200">
    <property type="match status" value="1"/>
</dbReference>
<dbReference type="Proteomes" id="UP001595705">
    <property type="component" value="Unassembled WGS sequence"/>
</dbReference>